<keyword evidence="4" id="KW-1185">Reference proteome</keyword>
<dbReference type="Proteomes" id="UP000281028">
    <property type="component" value="Unassembled WGS sequence"/>
</dbReference>
<dbReference type="PANTHER" id="PTHR43586:SF15">
    <property type="entry name" value="BLR3095 PROTEIN"/>
    <property type="match status" value="1"/>
</dbReference>
<organism evidence="3 4">
    <name type="scientific">Chitinophaga solisilvae</name>
    <dbReference type="NCBI Taxonomy" id="1233460"/>
    <lineage>
        <taxon>Bacteria</taxon>
        <taxon>Pseudomonadati</taxon>
        <taxon>Bacteroidota</taxon>
        <taxon>Chitinophagia</taxon>
        <taxon>Chitinophagales</taxon>
        <taxon>Chitinophagaceae</taxon>
        <taxon>Chitinophaga</taxon>
    </lineage>
</organism>
<dbReference type="Pfam" id="PF00266">
    <property type="entry name" value="Aminotran_5"/>
    <property type="match status" value="1"/>
</dbReference>
<dbReference type="GO" id="GO:0008483">
    <property type="term" value="F:transaminase activity"/>
    <property type="evidence" value="ECO:0007669"/>
    <property type="project" value="UniProtKB-KW"/>
</dbReference>
<dbReference type="OrthoDB" id="513408at2"/>
<dbReference type="InterPro" id="IPR000192">
    <property type="entry name" value="Aminotrans_V_dom"/>
</dbReference>
<dbReference type="PANTHER" id="PTHR43586">
    <property type="entry name" value="CYSTEINE DESULFURASE"/>
    <property type="match status" value="1"/>
</dbReference>
<keyword evidence="3" id="KW-0808">Transferase</keyword>
<keyword evidence="1" id="KW-0663">Pyridoxal phosphate</keyword>
<evidence type="ECO:0000313" key="4">
    <source>
        <dbReference type="Proteomes" id="UP000281028"/>
    </source>
</evidence>
<comment type="caution">
    <text evidence="3">The sequence shown here is derived from an EMBL/GenBank/DDBJ whole genome shotgun (WGS) entry which is preliminary data.</text>
</comment>
<keyword evidence="3" id="KW-0032">Aminotransferase</keyword>
<proteinExistence type="predicted"/>
<dbReference type="Gene3D" id="3.90.1150.10">
    <property type="entry name" value="Aspartate Aminotransferase, domain 1"/>
    <property type="match status" value="1"/>
</dbReference>
<evidence type="ECO:0000313" key="3">
    <source>
        <dbReference type="EMBL" id="NSL87391.1"/>
    </source>
</evidence>
<dbReference type="EMBL" id="RIAR02000001">
    <property type="protein sequence ID" value="NSL87391.1"/>
    <property type="molecule type" value="Genomic_DNA"/>
</dbReference>
<gene>
    <name evidence="3" type="ORF">ECE50_011150</name>
</gene>
<evidence type="ECO:0000259" key="2">
    <source>
        <dbReference type="Pfam" id="PF00266"/>
    </source>
</evidence>
<protein>
    <submittedName>
        <fullName evidence="3">Aminotransferase class V-fold PLP-dependent enzyme</fullName>
    </submittedName>
</protein>
<dbReference type="InterPro" id="IPR015424">
    <property type="entry name" value="PyrdxlP-dep_Trfase"/>
</dbReference>
<reference evidence="3" key="1">
    <citation type="submission" date="2020-05" db="EMBL/GenBank/DDBJ databases">
        <title>Chitinophaga laudate sp. nov., isolated from a tropical peat swamp.</title>
        <authorList>
            <person name="Goh C.B.S."/>
            <person name="Lee M.S."/>
            <person name="Parimannan S."/>
            <person name="Pasbakhsh P."/>
            <person name="Yule C.M."/>
            <person name="Rajandas H."/>
            <person name="Loke S."/>
            <person name="Croft L."/>
            <person name="Tan J.B.L."/>
        </authorList>
    </citation>
    <scope>NUCLEOTIDE SEQUENCE</scope>
    <source>
        <strain evidence="3">Mgbs1</strain>
    </source>
</reference>
<sequence>MNVWDKIRADYPVCRHSIYLTTNGGGPVSTRYVKKAQQLLTELSEQGRTVMNEWDPQAENTRALVAQMLHATPQEIAFITNTSQGMSLIQGLFPKEYGVITMRDEFPSSFVPWLQRGHPVQFVDSDANGVIHPEDIEKQITPETKLLIVSHVMFRTGFRHDLKVLGDLCKKHDLIFVVDATQSFGVNPIDVADCNIDVLIFHAYKWVTAGYGIGAMYVSKRILQQYQPEFIGWYSVDYPHPDFQSNNDYSQFTPKQDATVFETGTLPYMNVLLLGHTLDYLHGIGADAIHEHVYSLITYLHQKAAENNVKILTSYAPQHLSPIQCLDITQEQYLRLEKHRIIARYKNDKLTLGINFYNNKEDIDAVFNALNAAE</sequence>
<dbReference type="SUPFAM" id="SSF53383">
    <property type="entry name" value="PLP-dependent transferases"/>
    <property type="match status" value="1"/>
</dbReference>
<dbReference type="InterPro" id="IPR015421">
    <property type="entry name" value="PyrdxlP-dep_Trfase_major"/>
</dbReference>
<dbReference type="InterPro" id="IPR015422">
    <property type="entry name" value="PyrdxlP-dep_Trfase_small"/>
</dbReference>
<dbReference type="AlphaFoldDB" id="A0A3S1B1N8"/>
<evidence type="ECO:0000256" key="1">
    <source>
        <dbReference type="ARBA" id="ARBA00022898"/>
    </source>
</evidence>
<name>A0A3S1B1N8_9BACT</name>
<feature type="domain" description="Aminotransferase class V" evidence="2">
    <location>
        <begin position="19"/>
        <end position="308"/>
    </location>
</feature>
<accession>A0A3S1B1N8</accession>
<dbReference type="Gene3D" id="3.40.640.10">
    <property type="entry name" value="Type I PLP-dependent aspartate aminotransferase-like (Major domain)"/>
    <property type="match status" value="1"/>
</dbReference>